<feature type="domain" description="BTB" evidence="1">
    <location>
        <begin position="155"/>
        <end position="222"/>
    </location>
</feature>
<evidence type="ECO:0000313" key="3">
    <source>
        <dbReference type="Proteomes" id="UP000492821"/>
    </source>
</evidence>
<dbReference type="CDD" id="cd00121">
    <property type="entry name" value="MATH"/>
    <property type="match status" value="1"/>
</dbReference>
<dbReference type="WBParaSite" id="Pan_g11209.t1">
    <property type="protein sequence ID" value="Pan_g11209.t1"/>
    <property type="gene ID" value="Pan_g11209"/>
</dbReference>
<dbReference type="AlphaFoldDB" id="A0A7E4UQC3"/>
<reference evidence="3" key="1">
    <citation type="journal article" date="2013" name="Genetics">
        <title>The draft genome and transcriptome of Panagrellus redivivus are shaped by the harsh demands of a free-living lifestyle.</title>
        <authorList>
            <person name="Srinivasan J."/>
            <person name="Dillman A.R."/>
            <person name="Macchietto M.G."/>
            <person name="Heikkinen L."/>
            <person name="Lakso M."/>
            <person name="Fracchia K.M."/>
            <person name="Antoshechkin I."/>
            <person name="Mortazavi A."/>
            <person name="Wong G."/>
            <person name="Sternberg P.W."/>
        </authorList>
    </citation>
    <scope>NUCLEOTIDE SEQUENCE [LARGE SCALE GENOMIC DNA]</scope>
    <source>
        <strain evidence="3">MT8872</strain>
    </source>
</reference>
<dbReference type="Proteomes" id="UP000492821">
    <property type="component" value="Unassembled WGS sequence"/>
</dbReference>
<dbReference type="CDD" id="cd18186">
    <property type="entry name" value="BTB_POZ_ZBTB_KLHL-like"/>
    <property type="match status" value="1"/>
</dbReference>
<dbReference type="PROSITE" id="PS50097">
    <property type="entry name" value="BTB"/>
    <property type="match status" value="1"/>
</dbReference>
<dbReference type="InterPro" id="IPR008974">
    <property type="entry name" value="TRAF-like"/>
</dbReference>
<keyword evidence="3" id="KW-1185">Reference proteome</keyword>
<dbReference type="PROSITE" id="PS50144">
    <property type="entry name" value="MATH"/>
    <property type="match status" value="1"/>
</dbReference>
<dbReference type="Pfam" id="PF00651">
    <property type="entry name" value="BTB"/>
    <property type="match status" value="1"/>
</dbReference>
<name>A0A7E4UQC3_PANRE</name>
<dbReference type="CDD" id="cd14733">
    <property type="entry name" value="BACK"/>
    <property type="match status" value="1"/>
</dbReference>
<evidence type="ECO:0000259" key="2">
    <source>
        <dbReference type="PROSITE" id="PS50144"/>
    </source>
</evidence>
<organism evidence="3 4">
    <name type="scientific">Panagrellus redivivus</name>
    <name type="common">Microworm</name>
    <dbReference type="NCBI Taxonomy" id="6233"/>
    <lineage>
        <taxon>Eukaryota</taxon>
        <taxon>Metazoa</taxon>
        <taxon>Ecdysozoa</taxon>
        <taxon>Nematoda</taxon>
        <taxon>Chromadorea</taxon>
        <taxon>Rhabditida</taxon>
        <taxon>Tylenchina</taxon>
        <taxon>Panagrolaimomorpha</taxon>
        <taxon>Panagrolaimoidea</taxon>
        <taxon>Panagrolaimidae</taxon>
        <taxon>Panagrellus</taxon>
    </lineage>
</organism>
<dbReference type="InterPro" id="IPR011333">
    <property type="entry name" value="SKP1/BTB/POZ_sf"/>
</dbReference>
<dbReference type="Gene3D" id="3.30.710.10">
    <property type="entry name" value="Potassium Channel Kv1.1, Chain A"/>
    <property type="match status" value="1"/>
</dbReference>
<dbReference type="SUPFAM" id="SSF49599">
    <property type="entry name" value="TRAF domain-like"/>
    <property type="match status" value="1"/>
</dbReference>
<feature type="domain" description="MATH" evidence="2">
    <location>
        <begin position="13"/>
        <end position="131"/>
    </location>
</feature>
<dbReference type="SUPFAM" id="SSF54695">
    <property type="entry name" value="POZ domain"/>
    <property type="match status" value="1"/>
</dbReference>
<dbReference type="PANTHER" id="PTHR45632">
    <property type="entry name" value="LD33804P"/>
    <property type="match status" value="1"/>
</dbReference>
<evidence type="ECO:0000313" key="4">
    <source>
        <dbReference type="WBParaSite" id="Pan_g11209.t1"/>
    </source>
</evidence>
<dbReference type="Gene3D" id="2.60.210.10">
    <property type="entry name" value="Apoptosis, Tumor Necrosis Factor Receptor Associated Protein 2, Chain A"/>
    <property type="match status" value="1"/>
</dbReference>
<sequence>MLTVHPDFDIKDVKSFSLRLASWKNYDVDAYLESPKFKVSGSGGLKWWIRVYPAGCTDADKGYVGVFIYVNKPVMSKCKCISNHPSIQKSFTYSYDDTSRGYGWADYVSHKSFGSISGKRKAKKFTITCILEFDIDKQHDASVPRVYQLFRHESPDFELVVDSNRVPAHKNFLSLISPVFKAMLSSDIAESKPNEVKITDFSFDTVKAAIDFCYGRELEDLSLGTAVNILRFCHKYSITAAIEEIEKLSLFDLTTDSFCKIVRYAYDCRKIKLLDKCCEFFKGHQDGIKAKAEFVDFPLILVVDVLKKAFTLKTLFDVLDHALQNGIGFIVNDLEDFIGAIITFDTFCLAVRYAWKWSRDRFKKVCAKYLINNREQVTDSQDFLNLPAEVVLSILKVAHEGKRRIA</sequence>
<evidence type="ECO:0000259" key="1">
    <source>
        <dbReference type="PROSITE" id="PS50097"/>
    </source>
</evidence>
<accession>A0A7E4UQC3</accession>
<dbReference type="InterPro" id="IPR002083">
    <property type="entry name" value="MATH/TRAF_dom"/>
</dbReference>
<dbReference type="InterPro" id="IPR000210">
    <property type="entry name" value="BTB/POZ_dom"/>
</dbReference>
<dbReference type="SMART" id="SM00225">
    <property type="entry name" value="BTB"/>
    <property type="match status" value="1"/>
</dbReference>
<protein>
    <submittedName>
        <fullName evidence="4">BTB domain-containing protein</fullName>
    </submittedName>
</protein>
<proteinExistence type="predicted"/>
<reference evidence="4" key="2">
    <citation type="submission" date="2020-10" db="UniProtKB">
        <authorList>
            <consortium name="WormBaseParasite"/>
        </authorList>
    </citation>
    <scope>IDENTIFICATION</scope>
</reference>